<proteinExistence type="predicted"/>
<accession>A0A0C3DF22</accession>
<dbReference type="Proteomes" id="UP000053989">
    <property type="component" value="Unassembled WGS sequence"/>
</dbReference>
<evidence type="ECO:0000313" key="2">
    <source>
        <dbReference type="Proteomes" id="UP000053989"/>
    </source>
</evidence>
<keyword evidence="2" id="KW-1185">Reference proteome</keyword>
<reference evidence="1 2" key="1">
    <citation type="submission" date="2014-04" db="EMBL/GenBank/DDBJ databases">
        <authorList>
            <consortium name="DOE Joint Genome Institute"/>
            <person name="Kuo A."/>
            <person name="Kohler A."/>
            <person name="Nagy L.G."/>
            <person name="Floudas D."/>
            <person name="Copeland A."/>
            <person name="Barry K.W."/>
            <person name="Cichocki N."/>
            <person name="Veneault-Fourrey C."/>
            <person name="LaButti K."/>
            <person name="Lindquist E.A."/>
            <person name="Lipzen A."/>
            <person name="Lundell T."/>
            <person name="Morin E."/>
            <person name="Murat C."/>
            <person name="Sun H."/>
            <person name="Tunlid A."/>
            <person name="Henrissat B."/>
            <person name="Grigoriev I.V."/>
            <person name="Hibbett D.S."/>
            <person name="Martin F."/>
            <person name="Nordberg H.P."/>
            <person name="Cantor M.N."/>
            <person name="Hua S.X."/>
        </authorList>
    </citation>
    <scope>NUCLEOTIDE SEQUENCE [LARGE SCALE GENOMIC DNA]</scope>
    <source>
        <strain evidence="1 2">Foug A</strain>
    </source>
</reference>
<protein>
    <submittedName>
        <fullName evidence="1">Uncharacterized protein</fullName>
    </submittedName>
</protein>
<dbReference type="HOGENOM" id="CLU_3051762_0_0_1"/>
<dbReference type="EMBL" id="KN822075">
    <property type="protein sequence ID" value="KIM59310.1"/>
    <property type="molecule type" value="Genomic_DNA"/>
</dbReference>
<sequence length="54" mass="6421">MSLEREIPVTATLQNKYSTLCLGCRLQTLVDHNQKLRWFVWEITSRKLNQLKIC</sequence>
<dbReference type="AlphaFoldDB" id="A0A0C3DF22"/>
<gene>
    <name evidence="1" type="ORF">SCLCIDRAFT_1217871</name>
</gene>
<reference evidence="2" key="2">
    <citation type="submission" date="2015-01" db="EMBL/GenBank/DDBJ databases">
        <title>Evolutionary Origins and Diversification of the Mycorrhizal Mutualists.</title>
        <authorList>
            <consortium name="DOE Joint Genome Institute"/>
            <consortium name="Mycorrhizal Genomics Consortium"/>
            <person name="Kohler A."/>
            <person name="Kuo A."/>
            <person name="Nagy L.G."/>
            <person name="Floudas D."/>
            <person name="Copeland A."/>
            <person name="Barry K.W."/>
            <person name="Cichocki N."/>
            <person name="Veneault-Fourrey C."/>
            <person name="LaButti K."/>
            <person name="Lindquist E.A."/>
            <person name="Lipzen A."/>
            <person name="Lundell T."/>
            <person name="Morin E."/>
            <person name="Murat C."/>
            <person name="Riley R."/>
            <person name="Ohm R."/>
            <person name="Sun H."/>
            <person name="Tunlid A."/>
            <person name="Henrissat B."/>
            <person name="Grigoriev I.V."/>
            <person name="Hibbett D.S."/>
            <person name="Martin F."/>
        </authorList>
    </citation>
    <scope>NUCLEOTIDE SEQUENCE [LARGE SCALE GENOMIC DNA]</scope>
    <source>
        <strain evidence="2">Foug A</strain>
    </source>
</reference>
<dbReference type="InParanoid" id="A0A0C3DF22"/>
<name>A0A0C3DF22_9AGAM</name>
<organism evidence="1 2">
    <name type="scientific">Scleroderma citrinum Foug A</name>
    <dbReference type="NCBI Taxonomy" id="1036808"/>
    <lineage>
        <taxon>Eukaryota</taxon>
        <taxon>Fungi</taxon>
        <taxon>Dikarya</taxon>
        <taxon>Basidiomycota</taxon>
        <taxon>Agaricomycotina</taxon>
        <taxon>Agaricomycetes</taxon>
        <taxon>Agaricomycetidae</taxon>
        <taxon>Boletales</taxon>
        <taxon>Sclerodermatineae</taxon>
        <taxon>Sclerodermataceae</taxon>
        <taxon>Scleroderma</taxon>
    </lineage>
</organism>
<evidence type="ECO:0000313" key="1">
    <source>
        <dbReference type="EMBL" id="KIM59310.1"/>
    </source>
</evidence>